<proteinExistence type="predicted"/>
<dbReference type="STRING" id="1051890.A0A3N4LLU6"/>
<dbReference type="SUPFAM" id="SSF52540">
    <property type="entry name" value="P-loop containing nucleoside triphosphate hydrolases"/>
    <property type="match status" value="1"/>
</dbReference>
<dbReference type="Proteomes" id="UP000267821">
    <property type="component" value="Unassembled WGS sequence"/>
</dbReference>
<dbReference type="PANTHER" id="PTHR33129">
    <property type="entry name" value="PROTEIN KINASE DOMAIN-CONTAINING PROTEIN-RELATED"/>
    <property type="match status" value="1"/>
</dbReference>
<organism evidence="1 2">
    <name type="scientific">Terfezia boudieri ATCC MYA-4762</name>
    <dbReference type="NCBI Taxonomy" id="1051890"/>
    <lineage>
        <taxon>Eukaryota</taxon>
        <taxon>Fungi</taxon>
        <taxon>Dikarya</taxon>
        <taxon>Ascomycota</taxon>
        <taxon>Pezizomycotina</taxon>
        <taxon>Pezizomycetes</taxon>
        <taxon>Pezizales</taxon>
        <taxon>Pezizaceae</taxon>
        <taxon>Terfezia</taxon>
    </lineage>
</organism>
<dbReference type="InterPro" id="IPR052980">
    <property type="entry name" value="Crinkler_effector"/>
</dbReference>
<dbReference type="InterPro" id="IPR027417">
    <property type="entry name" value="P-loop_NTPase"/>
</dbReference>
<dbReference type="OrthoDB" id="2448891at2759"/>
<dbReference type="PANTHER" id="PTHR33129:SF1">
    <property type="entry name" value="ATP-BINDING PROTEIN"/>
    <property type="match status" value="1"/>
</dbReference>
<keyword evidence="2" id="KW-1185">Reference proteome</keyword>
<accession>A0A3N4LLU6</accession>
<gene>
    <name evidence="1" type="ORF">L211DRAFT_838341</name>
</gene>
<evidence type="ECO:0008006" key="3">
    <source>
        <dbReference type="Google" id="ProtNLM"/>
    </source>
</evidence>
<evidence type="ECO:0000313" key="1">
    <source>
        <dbReference type="EMBL" id="RPB23887.1"/>
    </source>
</evidence>
<sequence>MATASEAWFKIIHTENKWDLVTLEGIKYVAQLKEAIKKKMAPELDAYPTSRLTIKAKKGEHDDDKGAVKLEVMEELASALKEHGTWLLVYVPSVQKKSNSPAVPNHELNSSLGGPGVLAQFWQSLRDAKIDEQNCITLPNGTYWAGVKDFGGKLYIRDAYNTLWAQISNPSVKNWVITGTPGIGKTYFSLFLLYKIRKDHPNDIVLRQTIESRQVFYPDGKAFQVKSFGNLLKRNDIWHLLDAVTLAETSNGKVVIVTSPKITEWKGVKPPLYDFRYMPTWSFHELENWNTEFQPMGKEISQENLKELYTKWGGVPATLMAITAADWPLDLEWLFKPNCVANCFDMQAVPTYRSLPVGNITGILLHVIPMNDELYIPRVCFATAYIRERCLSVLLDRNTFQLQQILSELEGGALRGILFEVFAHKILLRGGKFTIYQLGDRSGDSSSTMDIDLPAYTVYHFLSSEPLMSEKYNMPIASNNATVDAIIPPHFLFQMTTSDTHSIKVEWLRTPNRILS</sequence>
<reference evidence="1 2" key="1">
    <citation type="journal article" date="2018" name="Nat. Ecol. Evol.">
        <title>Pezizomycetes genomes reveal the molecular basis of ectomycorrhizal truffle lifestyle.</title>
        <authorList>
            <person name="Murat C."/>
            <person name="Payen T."/>
            <person name="Noel B."/>
            <person name="Kuo A."/>
            <person name="Morin E."/>
            <person name="Chen J."/>
            <person name="Kohler A."/>
            <person name="Krizsan K."/>
            <person name="Balestrini R."/>
            <person name="Da Silva C."/>
            <person name="Montanini B."/>
            <person name="Hainaut M."/>
            <person name="Levati E."/>
            <person name="Barry K.W."/>
            <person name="Belfiori B."/>
            <person name="Cichocki N."/>
            <person name="Clum A."/>
            <person name="Dockter R.B."/>
            <person name="Fauchery L."/>
            <person name="Guy J."/>
            <person name="Iotti M."/>
            <person name="Le Tacon F."/>
            <person name="Lindquist E.A."/>
            <person name="Lipzen A."/>
            <person name="Malagnac F."/>
            <person name="Mello A."/>
            <person name="Molinier V."/>
            <person name="Miyauchi S."/>
            <person name="Poulain J."/>
            <person name="Riccioni C."/>
            <person name="Rubini A."/>
            <person name="Sitrit Y."/>
            <person name="Splivallo R."/>
            <person name="Traeger S."/>
            <person name="Wang M."/>
            <person name="Zifcakova L."/>
            <person name="Wipf D."/>
            <person name="Zambonelli A."/>
            <person name="Paolocci F."/>
            <person name="Nowrousian M."/>
            <person name="Ottonello S."/>
            <person name="Baldrian P."/>
            <person name="Spatafora J.W."/>
            <person name="Henrissat B."/>
            <person name="Nagy L.G."/>
            <person name="Aury J.M."/>
            <person name="Wincker P."/>
            <person name="Grigoriev I.V."/>
            <person name="Bonfante P."/>
            <person name="Martin F.M."/>
        </authorList>
    </citation>
    <scope>NUCLEOTIDE SEQUENCE [LARGE SCALE GENOMIC DNA]</scope>
    <source>
        <strain evidence="1 2">ATCC MYA-4762</strain>
    </source>
</reference>
<protein>
    <recommendedName>
        <fullName evidence="3">Crinkler family protein</fullName>
    </recommendedName>
</protein>
<dbReference type="AlphaFoldDB" id="A0A3N4LLU6"/>
<evidence type="ECO:0000313" key="2">
    <source>
        <dbReference type="Proteomes" id="UP000267821"/>
    </source>
</evidence>
<dbReference type="EMBL" id="ML121544">
    <property type="protein sequence ID" value="RPB23887.1"/>
    <property type="molecule type" value="Genomic_DNA"/>
</dbReference>
<name>A0A3N4LLU6_9PEZI</name>
<dbReference type="InParanoid" id="A0A3N4LLU6"/>